<dbReference type="GO" id="GO:0098632">
    <property type="term" value="F:cell-cell adhesion mediator activity"/>
    <property type="evidence" value="ECO:0007669"/>
    <property type="project" value="TreeGrafter"/>
</dbReference>
<dbReference type="GO" id="GO:0070593">
    <property type="term" value="P:dendrite self-avoidance"/>
    <property type="evidence" value="ECO:0007669"/>
    <property type="project" value="TreeGrafter"/>
</dbReference>
<dbReference type="PROSITE" id="PS50835">
    <property type="entry name" value="IG_LIKE"/>
    <property type="match status" value="1"/>
</dbReference>
<dbReference type="FunFam" id="2.60.40.10:FF:000026">
    <property type="entry name" value="roundabout homolog 2 isoform X1"/>
    <property type="match status" value="1"/>
</dbReference>
<dbReference type="AlphaFoldDB" id="A0A9N9TUV0"/>
<dbReference type="EMBL" id="OU900099">
    <property type="protein sequence ID" value="CAG9863248.1"/>
    <property type="molecule type" value="Genomic_DNA"/>
</dbReference>
<dbReference type="GO" id="GO:0005886">
    <property type="term" value="C:plasma membrane"/>
    <property type="evidence" value="ECO:0007669"/>
    <property type="project" value="TreeGrafter"/>
</dbReference>
<dbReference type="PANTHER" id="PTHR10075">
    <property type="entry name" value="BASIGIN RELATED"/>
    <property type="match status" value="1"/>
</dbReference>
<dbReference type="Pfam" id="PF13927">
    <property type="entry name" value="Ig_3"/>
    <property type="match status" value="1"/>
</dbReference>
<evidence type="ECO:0000259" key="2">
    <source>
        <dbReference type="PROSITE" id="PS50835"/>
    </source>
</evidence>
<dbReference type="PANTHER" id="PTHR10075:SF100">
    <property type="entry name" value="FASCICLIN-2"/>
    <property type="match status" value="1"/>
</dbReference>
<dbReference type="SMART" id="SM00409">
    <property type="entry name" value="IG"/>
    <property type="match status" value="1"/>
</dbReference>
<dbReference type="InterPro" id="IPR003599">
    <property type="entry name" value="Ig_sub"/>
</dbReference>
<keyword evidence="4" id="KW-1185">Reference proteome</keyword>
<evidence type="ECO:0000256" key="1">
    <source>
        <dbReference type="ARBA" id="ARBA00023319"/>
    </source>
</evidence>
<dbReference type="GO" id="GO:0030424">
    <property type="term" value="C:axon"/>
    <property type="evidence" value="ECO:0007669"/>
    <property type="project" value="TreeGrafter"/>
</dbReference>
<protein>
    <recommendedName>
        <fullName evidence="2">Ig-like domain-containing protein</fullName>
    </recommendedName>
</protein>
<dbReference type="OrthoDB" id="428111at2759"/>
<organism evidence="3 4">
    <name type="scientific">Phyllotreta striolata</name>
    <name type="common">Striped flea beetle</name>
    <name type="synonym">Crioceris striolata</name>
    <dbReference type="NCBI Taxonomy" id="444603"/>
    <lineage>
        <taxon>Eukaryota</taxon>
        <taxon>Metazoa</taxon>
        <taxon>Ecdysozoa</taxon>
        <taxon>Arthropoda</taxon>
        <taxon>Hexapoda</taxon>
        <taxon>Insecta</taxon>
        <taxon>Pterygota</taxon>
        <taxon>Neoptera</taxon>
        <taxon>Endopterygota</taxon>
        <taxon>Coleoptera</taxon>
        <taxon>Polyphaga</taxon>
        <taxon>Cucujiformia</taxon>
        <taxon>Chrysomeloidea</taxon>
        <taxon>Chrysomelidae</taxon>
        <taxon>Galerucinae</taxon>
        <taxon>Alticini</taxon>
        <taxon>Phyllotreta</taxon>
    </lineage>
</organism>
<feature type="domain" description="Ig-like" evidence="2">
    <location>
        <begin position="129"/>
        <end position="224"/>
    </location>
</feature>
<dbReference type="SUPFAM" id="SSF48726">
    <property type="entry name" value="Immunoglobulin"/>
    <property type="match status" value="1"/>
</dbReference>
<evidence type="ECO:0000313" key="3">
    <source>
        <dbReference type="EMBL" id="CAG9863248.1"/>
    </source>
</evidence>
<proteinExistence type="predicted"/>
<dbReference type="GO" id="GO:0007411">
    <property type="term" value="P:axon guidance"/>
    <property type="evidence" value="ECO:0007669"/>
    <property type="project" value="TreeGrafter"/>
</dbReference>
<reference evidence="3" key="1">
    <citation type="submission" date="2022-01" db="EMBL/GenBank/DDBJ databases">
        <authorList>
            <person name="King R."/>
        </authorList>
    </citation>
    <scope>NUCLEOTIDE SEQUENCE</scope>
</reference>
<dbReference type="GO" id="GO:0007156">
    <property type="term" value="P:homophilic cell adhesion via plasma membrane adhesion molecules"/>
    <property type="evidence" value="ECO:0007669"/>
    <property type="project" value="TreeGrafter"/>
</dbReference>
<dbReference type="InterPro" id="IPR013783">
    <property type="entry name" value="Ig-like_fold"/>
</dbReference>
<dbReference type="Proteomes" id="UP001153712">
    <property type="component" value="Chromosome 6"/>
</dbReference>
<dbReference type="Gene3D" id="2.60.40.10">
    <property type="entry name" value="Immunoglobulins"/>
    <property type="match status" value="1"/>
</dbReference>
<dbReference type="InterPro" id="IPR003598">
    <property type="entry name" value="Ig_sub2"/>
</dbReference>
<dbReference type="SMART" id="SM00408">
    <property type="entry name" value="IGc2"/>
    <property type="match status" value="1"/>
</dbReference>
<accession>A0A9N9TUV0</accession>
<dbReference type="InterPro" id="IPR007110">
    <property type="entry name" value="Ig-like_dom"/>
</dbReference>
<dbReference type="InterPro" id="IPR036179">
    <property type="entry name" value="Ig-like_dom_sf"/>
</dbReference>
<evidence type="ECO:0000313" key="4">
    <source>
        <dbReference type="Proteomes" id="UP001153712"/>
    </source>
</evidence>
<gene>
    <name evidence="3" type="ORF">PHYEVI_LOCUS9546</name>
</gene>
<name>A0A9N9TUV0_PHYSR</name>
<keyword evidence="1" id="KW-0393">Immunoglobulin domain</keyword>
<sequence length="298" mass="32132">MGCAGAKREPESARRMSINSLKEEADYDVNSGVIGFYACVGDSLWKMPTNCQTRAADEPVGDYTLPGDGIGRQLGARGDIGKKGERAEGTGSLVFITPAGLNGTKRTRYRCSSTCVACSGYHHTSHQLPRITEHPVDTTVARHEPATLNCNAQGDPEPTITWYKDGQVLRTAPQDARSHRVLLPAGSLFFLRVAQGRKESDAGTYWCEAGNILGKVRSRNATLTVAVNIKHSISWAALRAILALGRGYSPALTKTINNVHNEALDTYFPTFASEITCSLSPAGWQALCPQFSFSADAP</sequence>